<feature type="domain" description="DUF4438" evidence="2">
    <location>
        <begin position="52"/>
        <end position="190"/>
    </location>
</feature>
<dbReference type="InterPro" id="IPR048399">
    <property type="entry name" value="DUF4438_C"/>
</dbReference>
<reference evidence="5" key="1">
    <citation type="journal article" date="2019" name="Int. J. Syst. Evol. Microbiol.">
        <title>The Global Catalogue of Microorganisms (GCM) 10K type strain sequencing project: providing services to taxonomists for standard genome sequencing and annotation.</title>
        <authorList>
            <consortium name="The Broad Institute Genomics Platform"/>
            <consortium name="The Broad Institute Genome Sequencing Center for Infectious Disease"/>
            <person name="Wu L."/>
            <person name="Ma J."/>
        </authorList>
    </citation>
    <scope>NUCLEOTIDE SEQUENCE [LARGE SCALE GENOMIC DNA]</scope>
    <source>
        <strain evidence="5">JCM 18204</strain>
    </source>
</reference>
<feature type="region of interest" description="Disordered" evidence="1">
    <location>
        <begin position="1"/>
        <end position="20"/>
    </location>
</feature>
<name>A0ABP9BW22_9GAMM</name>
<sequence length="357" mass="38201">MHAVAPTSPRPQTVAGRRIPDRRTAPRINGDELVVVSVSGQIAHPIARANPYRIGYDGVPRVLPGTGGIVLNHRIGDACIGLAGDHIEPGVALHNNGREVVGPRDGPNNALMTYACVGNVAEVLSGRMLGRRGVVTGKHGGINHVLVDFPTEVLARLAIGDRIQIRSHGLGLRFPDAPELELMNCSPRLLRAWGLHVRDGALHVPVTHFIPAVLMGSGLGKNTAWRGDYDIQMSDRDLRARHRLGSLRFGDLVAIVNADTRRGPSVRQGRVTIGIIVHGDSTVSGHGPGVTPLITGPAAQLRPYREPGANLAAVLGIRTPVPPRQRPTLPERDPRRACVARELPPRLSFATTSHAAE</sequence>
<dbReference type="Proteomes" id="UP001499959">
    <property type="component" value="Unassembled WGS sequence"/>
</dbReference>
<dbReference type="Pfam" id="PF20999">
    <property type="entry name" value="DUF4438_C"/>
    <property type="match status" value="1"/>
</dbReference>
<protein>
    <submittedName>
        <fullName evidence="4">DUF4438 domain-containing protein</fullName>
    </submittedName>
</protein>
<dbReference type="InterPro" id="IPR029433">
    <property type="entry name" value="DUF4438_N"/>
</dbReference>
<dbReference type="Gene3D" id="4.10.1180.10">
    <property type="entry name" value="tm1086 domain"/>
    <property type="match status" value="1"/>
</dbReference>
<comment type="caution">
    <text evidence="4">The sequence shown here is derived from an EMBL/GenBank/DDBJ whole genome shotgun (WGS) entry which is preliminary data.</text>
</comment>
<organism evidence="4 5">
    <name type="scientific">Lysobacter hankyongensis</name>
    <dbReference type="NCBI Taxonomy" id="1176535"/>
    <lineage>
        <taxon>Bacteria</taxon>
        <taxon>Pseudomonadati</taxon>
        <taxon>Pseudomonadota</taxon>
        <taxon>Gammaproteobacteria</taxon>
        <taxon>Lysobacterales</taxon>
        <taxon>Lysobacteraceae</taxon>
        <taxon>Lysobacter</taxon>
    </lineage>
</organism>
<evidence type="ECO:0000313" key="4">
    <source>
        <dbReference type="EMBL" id="GAA4801144.1"/>
    </source>
</evidence>
<proteinExistence type="predicted"/>
<dbReference type="Gene3D" id="2.102.30.10">
    <property type="entry name" value="tm1086 (SG structure) domain"/>
    <property type="match status" value="1"/>
</dbReference>
<evidence type="ECO:0000256" key="1">
    <source>
        <dbReference type="SAM" id="MobiDB-lite"/>
    </source>
</evidence>
<dbReference type="InterPro" id="IPR044910">
    <property type="entry name" value="TM_1086_SG_dom"/>
</dbReference>
<accession>A0ABP9BW22</accession>
<dbReference type="RefSeq" id="WP_345304119.1">
    <property type="nucleotide sequence ID" value="NZ_BAABJE010000015.1"/>
</dbReference>
<evidence type="ECO:0000259" key="2">
    <source>
        <dbReference type="Pfam" id="PF14505"/>
    </source>
</evidence>
<evidence type="ECO:0000259" key="3">
    <source>
        <dbReference type="Pfam" id="PF20999"/>
    </source>
</evidence>
<dbReference type="EMBL" id="BAABJE010000015">
    <property type="protein sequence ID" value="GAA4801144.1"/>
    <property type="molecule type" value="Genomic_DNA"/>
</dbReference>
<gene>
    <name evidence="4" type="ORF">GCM10023307_29640</name>
</gene>
<dbReference type="Pfam" id="PF14505">
    <property type="entry name" value="DUF4438"/>
    <property type="match status" value="1"/>
</dbReference>
<dbReference type="InterPro" id="IPR044909">
    <property type="entry name" value="TM_1086_sf"/>
</dbReference>
<evidence type="ECO:0000313" key="5">
    <source>
        <dbReference type="Proteomes" id="UP001499959"/>
    </source>
</evidence>
<keyword evidence="5" id="KW-1185">Reference proteome</keyword>
<dbReference type="Gene3D" id="2.40.10.170">
    <property type="match status" value="1"/>
</dbReference>
<feature type="domain" description="DUF4438" evidence="3">
    <location>
        <begin position="193"/>
        <end position="315"/>
    </location>
</feature>